<keyword evidence="2" id="KW-0732">Signal</keyword>
<accession>Q7T052</accession>
<evidence type="ECO:0000313" key="3">
    <source>
        <dbReference type="EMBL" id="AAQ16624.1"/>
    </source>
</evidence>
<gene>
    <name evidence="3" type="primary">ple7</name>
</gene>
<feature type="compositionally biased region" description="Basic residues" evidence="1">
    <location>
        <begin position="23"/>
        <end position="43"/>
    </location>
</feature>
<reference evidence="3" key="1">
    <citation type="journal article" date="2003" name="Eur. J. Biochem.">
        <title>Identification, structure and differential expression of novel pleurocidins clustered on the genome of the winter flounder, Pseudopleuronectes americanus (Walbaum).</title>
        <authorList>
            <person name="Douglas S.E."/>
            <person name="Patrzykat A."/>
            <person name="Pytyck J."/>
            <person name="Gallant J.W."/>
        </authorList>
    </citation>
    <scope>NUCLEOTIDE SEQUENCE</scope>
</reference>
<sequence length="98" mass="10758">MKFTATLLLLFIFVLMVDLGEGRRKKKGSKRKGSKGKGSKGKGRWLDRIGKAGGIIIGGALDHLGQGQVQGPDYDYQEGEELNKRSDDDDSPSLIFFD</sequence>
<feature type="region of interest" description="Disordered" evidence="1">
    <location>
        <begin position="23"/>
        <end position="46"/>
    </location>
</feature>
<evidence type="ECO:0000256" key="1">
    <source>
        <dbReference type="SAM" id="MobiDB-lite"/>
    </source>
</evidence>
<dbReference type="EMBL" id="AY282498">
    <property type="protein sequence ID" value="AAQ16624.1"/>
    <property type="molecule type" value="Genomic_DNA"/>
</dbReference>
<organism evidence="3">
    <name type="scientific">Pseudopleuronectes americanus</name>
    <name type="common">Winter flounder</name>
    <name type="synonym">Pleuronectes americanus</name>
    <dbReference type="NCBI Taxonomy" id="8265"/>
    <lineage>
        <taxon>Eukaryota</taxon>
        <taxon>Metazoa</taxon>
        <taxon>Chordata</taxon>
        <taxon>Craniata</taxon>
        <taxon>Vertebrata</taxon>
        <taxon>Euteleostomi</taxon>
        <taxon>Actinopterygii</taxon>
        <taxon>Neopterygii</taxon>
        <taxon>Teleostei</taxon>
        <taxon>Neoteleostei</taxon>
        <taxon>Acanthomorphata</taxon>
        <taxon>Carangaria</taxon>
        <taxon>Pleuronectiformes</taxon>
        <taxon>Pleuronectoidei</taxon>
        <taxon>Pleuronectidae</taxon>
        <taxon>Pseudopleuronectes</taxon>
    </lineage>
</organism>
<evidence type="ECO:0000256" key="2">
    <source>
        <dbReference type="SAM" id="SignalP"/>
    </source>
</evidence>
<dbReference type="AlphaFoldDB" id="Q7T052"/>
<feature type="chain" id="PRO_5004293192" evidence="2">
    <location>
        <begin position="23"/>
        <end position="98"/>
    </location>
</feature>
<protein>
    <submittedName>
        <fullName evidence="3">Pleurocidin-like peptide WF1L</fullName>
    </submittedName>
</protein>
<feature type="region of interest" description="Disordered" evidence="1">
    <location>
        <begin position="66"/>
        <end position="98"/>
    </location>
</feature>
<feature type="signal peptide" evidence="2">
    <location>
        <begin position="1"/>
        <end position="22"/>
    </location>
</feature>
<proteinExistence type="predicted"/>
<name>Q7T052_PSEAM</name>